<proteinExistence type="predicted"/>
<keyword evidence="2" id="KW-1185">Reference proteome</keyword>
<name>A0A4U5MK18_STECR</name>
<evidence type="ECO:0000313" key="2">
    <source>
        <dbReference type="Proteomes" id="UP000298663"/>
    </source>
</evidence>
<gene>
    <name evidence="1" type="ORF">L596_021761</name>
</gene>
<organism evidence="1 2">
    <name type="scientific">Steinernema carpocapsae</name>
    <name type="common">Entomopathogenic nematode</name>
    <dbReference type="NCBI Taxonomy" id="34508"/>
    <lineage>
        <taxon>Eukaryota</taxon>
        <taxon>Metazoa</taxon>
        <taxon>Ecdysozoa</taxon>
        <taxon>Nematoda</taxon>
        <taxon>Chromadorea</taxon>
        <taxon>Rhabditida</taxon>
        <taxon>Tylenchina</taxon>
        <taxon>Panagrolaimomorpha</taxon>
        <taxon>Strongyloidoidea</taxon>
        <taxon>Steinernematidae</taxon>
        <taxon>Steinernema</taxon>
    </lineage>
</organism>
<comment type="caution">
    <text evidence="1">The sequence shown here is derived from an EMBL/GenBank/DDBJ whole genome shotgun (WGS) entry which is preliminary data.</text>
</comment>
<reference evidence="1 2" key="2">
    <citation type="journal article" date="2019" name="G3 (Bethesda)">
        <title>Hybrid Assembly of the Genome of the Entomopathogenic Nematode Steinernema carpocapsae Identifies the X-Chromosome.</title>
        <authorList>
            <person name="Serra L."/>
            <person name="Macchietto M."/>
            <person name="Macias-Munoz A."/>
            <person name="McGill C.J."/>
            <person name="Rodriguez I.M."/>
            <person name="Rodriguez B."/>
            <person name="Murad R."/>
            <person name="Mortazavi A."/>
        </authorList>
    </citation>
    <scope>NUCLEOTIDE SEQUENCE [LARGE SCALE GENOMIC DNA]</scope>
    <source>
        <strain evidence="1 2">ALL</strain>
    </source>
</reference>
<accession>A0A4U5MK18</accession>
<dbReference type="EMBL" id="AZBU02000007">
    <property type="protein sequence ID" value="TKR69622.1"/>
    <property type="molecule type" value="Genomic_DNA"/>
</dbReference>
<reference evidence="1 2" key="1">
    <citation type="journal article" date="2015" name="Genome Biol.">
        <title>Comparative genomics of Steinernema reveals deeply conserved gene regulatory networks.</title>
        <authorList>
            <person name="Dillman A.R."/>
            <person name="Macchietto M."/>
            <person name="Porter C.F."/>
            <person name="Rogers A."/>
            <person name="Williams B."/>
            <person name="Antoshechkin I."/>
            <person name="Lee M.M."/>
            <person name="Goodwin Z."/>
            <person name="Lu X."/>
            <person name="Lewis E.E."/>
            <person name="Goodrich-Blair H."/>
            <person name="Stock S.P."/>
            <person name="Adams B.J."/>
            <person name="Sternberg P.W."/>
            <person name="Mortazavi A."/>
        </authorList>
    </citation>
    <scope>NUCLEOTIDE SEQUENCE [LARGE SCALE GENOMIC DNA]</scope>
    <source>
        <strain evidence="1 2">ALL</strain>
    </source>
</reference>
<dbReference type="AlphaFoldDB" id="A0A4U5MK18"/>
<protein>
    <submittedName>
        <fullName evidence="1">Uncharacterized protein</fullName>
    </submittedName>
</protein>
<dbReference type="Proteomes" id="UP000298663">
    <property type="component" value="Unassembled WGS sequence"/>
</dbReference>
<evidence type="ECO:0000313" key="1">
    <source>
        <dbReference type="EMBL" id="TKR69622.1"/>
    </source>
</evidence>
<sequence>MTISDLKENLGILKIAAFSHQAEFLALKYQCGDGNKDLIEHFDCIQSIGPKYKKELQICHNIHGDLCFEDLECSHCKKF</sequence>